<dbReference type="KEGG" id="vg:18500999"/>
<dbReference type="GeneID" id="18500999"/>
<dbReference type="Pfam" id="PF07087">
    <property type="entry name" value="DUF1353"/>
    <property type="match status" value="1"/>
</dbReference>
<dbReference type="InterPro" id="IPR010767">
    <property type="entry name" value="Phage_CGC-2007_Cje0229"/>
</dbReference>
<reference evidence="1 2" key="1">
    <citation type="journal article" date="2014" name="FEMS Microbiol. Lett.">
        <title>The genome of the Erwinia amylovora phage PhiEaH1 reveals greater diversity and broadens the applicability of phages for the treatment of fire blight.</title>
        <authorList>
            <person name="Meczker K."/>
            <person name="Domotor D."/>
            <person name="Vass J."/>
            <person name="Rakhely G."/>
            <person name="Schneider G."/>
            <person name="Kovacs T."/>
        </authorList>
    </citation>
    <scope>NUCLEOTIDE SEQUENCE [LARGE SCALE GENOMIC DNA]</scope>
</reference>
<dbReference type="EMBL" id="KF623294">
    <property type="protein sequence ID" value="AGX01822.1"/>
    <property type="molecule type" value="Genomic_DNA"/>
</dbReference>
<dbReference type="OrthoDB" id="26269at10239"/>
<dbReference type="RefSeq" id="YP_009010153.1">
    <property type="nucleotide sequence ID" value="NC_023610.1"/>
</dbReference>
<accession>W8CZE5</accession>
<name>W8CZE5_9CAUD</name>
<sequence length="124" mass="14528">MPQYSLPNPSITFLYDKEMVRLNDTYATPEMIVPADFESDGNSAPWFARVVFPRFGRDLPACIVHDYCYGGAMPRKQADKLLKKNMKRLGFKWWKYQVMYWSVRIGGHSHYQRRQVETGRMAAV</sequence>
<keyword evidence="2" id="KW-1185">Reference proteome</keyword>
<evidence type="ECO:0000313" key="1">
    <source>
        <dbReference type="EMBL" id="AGX01822.1"/>
    </source>
</evidence>
<evidence type="ECO:0000313" key="2">
    <source>
        <dbReference type="Proteomes" id="UP000204235"/>
    </source>
</evidence>
<protein>
    <submittedName>
        <fullName evidence="1">Tail assembly-like protein</fullName>
    </submittedName>
</protein>
<organism evidence="1 2">
    <name type="scientific">Erwinia phage PhiEaH1</name>
    <dbReference type="NCBI Taxonomy" id="1401669"/>
    <lineage>
        <taxon>Viruses</taxon>
        <taxon>Duplodnaviria</taxon>
        <taxon>Heunggongvirae</taxon>
        <taxon>Uroviricota</taxon>
        <taxon>Caudoviricetes</taxon>
        <taxon>Chimalliviridae</taxon>
        <taxon>Iapetusvirus</taxon>
        <taxon>Iapetusvirus EaH1</taxon>
    </lineage>
</organism>
<proteinExistence type="predicted"/>
<dbReference type="Proteomes" id="UP000204235">
    <property type="component" value="Segment"/>
</dbReference>